<feature type="binding site" evidence="7">
    <location>
        <begin position="313"/>
        <end position="314"/>
    </location>
    <ligand>
        <name>FMN</name>
        <dbReference type="ChEBI" id="CHEBI:58210"/>
    </ligand>
</feature>
<evidence type="ECO:0000259" key="8">
    <source>
        <dbReference type="PROSITE" id="PS51349"/>
    </source>
</evidence>
<dbReference type="InterPro" id="IPR037396">
    <property type="entry name" value="FMN_HAD"/>
</dbReference>
<dbReference type="GO" id="GO:0010181">
    <property type="term" value="F:FMN binding"/>
    <property type="evidence" value="ECO:0007669"/>
    <property type="project" value="InterPro"/>
</dbReference>
<dbReference type="Pfam" id="PF01070">
    <property type="entry name" value="FMN_dh"/>
    <property type="match status" value="1"/>
</dbReference>
<dbReference type="GO" id="GO:0016491">
    <property type="term" value="F:oxidoreductase activity"/>
    <property type="evidence" value="ECO:0007669"/>
    <property type="project" value="UniProtKB-KW"/>
</dbReference>
<feature type="binding site" evidence="7">
    <location>
        <position position="139"/>
    </location>
    <ligand>
        <name>FMN</name>
        <dbReference type="ChEBI" id="CHEBI:58210"/>
    </ligand>
</feature>
<feature type="binding site" evidence="7">
    <location>
        <begin position="86"/>
        <end position="88"/>
    </location>
    <ligand>
        <name>FMN</name>
        <dbReference type="ChEBI" id="CHEBI:58210"/>
    </ligand>
</feature>
<evidence type="ECO:0000256" key="1">
    <source>
        <dbReference type="ARBA" id="ARBA00001917"/>
    </source>
</evidence>
<evidence type="ECO:0000256" key="5">
    <source>
        <dbReference type="ARBA" id="ARBA00083297"/>
    </source>
</evidence>
<dbReference type="Gene3D" id="3.20.20.70">
    <property type="entry name" value="Aldolase class I"/>
    <property type="match status" value="1"/>
</dbReference>
<reference evidence="9 10" key="1">
    <citation type="submission" date="2024-01" db="EMBL/GenBank/DDBJ databases">
        <title>Comparative genomics of Cryptococcus and Kwoniella reveals pathogenesis evolution and contrasting modes of karyotype evolution via chromosome fusion or intercentromeric recombination.</title>
        <authorList>
            <person name="Coelho M.A."/>
            <person name="David-Palma M."/>
            <person name="Shea T."/>
            <person name="Bowers K."/>
            <person name="McGinley-Smith S."/>
            <person name="Mohammad A.W."/>
            <person name="Gnirke A."/>
            <person name="Yurkov A.M."/>
            <person name="Nowrousian M."/>
            <person name="Sun S."/>
            <person name="Cuomo C.A."/>
            <person name="Heitman J."/>
        </authorList>
    </citation>
    <scope>NUCLEOTIDE SEQUENCE [LARGE SCALE GENOMIC DNA]</scope>
    <source>
        <strain evidence="9 10">PYCC6329</strain>
    </source>
</reference>
<dbReference type="InterPro" id="IPR000262">
    <property type="entry name" value="FMN-dep_DH"/>
</dbReference>
<evidence type="ECO:0000256" key="3">
    <source>
        <dbReference type="ARBA" id="ARBA00024042"/>
    </source>
</evidence>
<feature type="active site" description="Proton acceptor" evidence="6">
    <location>
        <position position="259"/>
    </location>
</feature>
<feature type="binding site" evidence="7">
    <location>
        <begin position="290"/>
        <end position="294"/>
    </location>
    <ligand>
        <name>FMN</name>
        <dbReference type="ChEBI" id="CHEBI:58210"/>
    </ligand>
</feature>
<accession>A0AAX4KMK7</accession>
<dbReference type="PROSITE" id="PS51349">
    <property type="entry name" value="FMN_HYDROXY_ACID_DH_2"/>
    <property type="match status" value="1"/>
</dbReference>
<keyword evidence="7" id="KW-0285">Flavoprotein</keyword>
<feature type="binding site" evidence="7">
    <location>
        <position position="167"/>
    </location>
    <ligand>
        <name>glyoxylate</name>
        <dbReference type="ChEBI" id="CHEBI:36655"/>
    </ligand>
</feature>
<feature type="binding site" evidence="7">
    <location>
        <position position="176"/>
    </location>
    <ligand>
        <name>glyoxylate</name>
        <dbReference type="ChEBI" id="CHEBI:36655"/>
    </ligand>
</feature>
<feature type="binding site" evidence="7">
    <location>
        <position position="262"/>
    </location>
    <ligand>
        <name>glyoxylate</name>
        <dbReference type="ChEBI" id="CHEBI:36655"/>
    </ligand>
</feature>
<dbReference type="InterPro" id="IPR012133">
    <property type="entry name" value="Alpha-hydoxy_acid_DH_FMN"/>
</dbReference>
<feature type="binding site" evidence="7">
    <location>
        <position position="235"/>
    </location>
    <ligand>
        <name>FMN</name>
        <dbReference type="ChEBI" id="CHEBI:58210"/>
    </ligand>
</feature>
<keyword evidence="2" id="KW-0560">Oxidoreductase</keyword>
<dbReference type="EMBL" id="CP144089">
    <property type="protein sequence ID" value="WWD07012.1"/>
    <property type="molecule type" value="Genomic_DNA"/>
</dbReference>
<organism evidence="9 10">
    <name type="scientific">Kwoniella europaea PYCC6329</name>
    <dbReference type="NCBI Taxonomy" id="1423913"/>
    <lineage>
        <taxon>Eukaryota</taxon>
        <taxon>Fungi</taxon>
        <taxon>Dikarya</taxon>
        <taxon>Basidiomycota</taxon>
        <taxon>Agaricomycotina</taxon>
        <taxon>Tremellomycetes</taxon>
        <taxon>Tremellales</taxon>
        <taxon>Cryptococcaceae</taxon>
        <taxon>Kwoniella</taxon>
    </lineage>
</organism>
<gene>
    <name evidence="9" type="ORF">V865_005109</name>
</gene>
<evidence type="ECO:0000256" key="7">
    <source>
        <dbReference type="PIRSR" id="PIRSR000138-2"/>
    </source>
</evidence>
<feature type="binding site" evidence="7">
    <location>
        <position position="257"/>
    </location>
    <ligand>
        <name>FMN</name>
        <dbReference type="ChEBI" id="CHEBI:58210"/>
    </ligand>
</feature>
<comment type="cofactor">
    <cofactor evidence="1">
        <name>FMN</name>
        <dbReference type="ChEBI" id="CHEBI:58210"/>
    </cofactor>
</comment>
<dbReference type="Proteomes" id="UP001358614">
    <property type="component" value="Chromosome 1"/>
</dbReference>
<evidence type="ECO:0000313" key="10">
    <source>
        <dbReference type="Proteomes" id="UP001358614"/>
    </source>
</evidence>
<comment type="similarity">
    <text evidence="3">Belongs to the FMN-dependent alpha-hydroxy acid dehydrogenase family.</text>
</comment>
<dbReference type="InterPro" id="IPR013785">
    <property type="entry name" value="Aldolase_TIM"/>
</dbReference>
<dbReference type="PROSITE" id="PS00557">
    <property type="entry name" value="FMN_HYDROXY_ACID_DH_1"/>
    <property type="match status" value="1"/>
</dbReference>
<dbReference type="PANTHER" id="PTHR10578:SF149">
    <property type="entry name" value="2-HYDROXYACID OXIDASE 2"/>
    <property type="match status" value="1"/>
</dbReference>
<name>A0AAX4KMK7_9TREE</name>
<feature type="binding site" evidence="7">
    <location>
        <position position="33"/>
    </location>
    <ligand>
        <name>glyoxylate</name>
        <dbReference type="ChEBI" id="CHEBI:36655"/>
    </ligand>
</feature>
<protein>
    <recommendedName>
        <fullName evidence="4">Oxidase FUB9</fullName>
    </recommendedName>
    <alternativeName>
        <fullName evidence="5">Fusaric acid biosynthesis protein 9</fullName>
    </alternativeName>
</protein>
<feature type="domain" description="FMN hydroxy acid dehydrogenase" evidence="8">
    <location>
        <begin position="7"/>
        <end position="364"/>
    </location>
</feature>
<dbReference type="RefSeq" id="XP_066084979.1">
    <property type="nucleotide sequence ID" value="XM_066228882.1"/>
</dbReference>
<feature type="binding site" evidence="7">
    <location>
        <position position="259"/>
    </location>
    <ligand>
        <name>glyoxylate</name>
        <dbReference type="ChEBI" id="CHEBI:36655"/>
    </ligand>
</feature>
<dbReference type="SUPFAM" id="SSF51395">
    <property type="entry name" value="FMN-linked oxidoreductases"/>
    <property type="match status" value="1"/>
</dbReference>
<evidence type="ECO:0000256" key="2">
    <source>
        <dbReference type="ARBA" id="ARBA00023002"/>
    </source>
</evidence>
<proteinExistence type="inferred from homology"/>
<dbReference type="PIRSF" id="PIRSF000138">
    <property type="entry name" value="Al-hdrx_acd_dh"/>
    <property type="match status" value="1"/>
</dbReference>
<evidence type="ECO:0000256" key="6">
    <source>
        <dbReference type="PIRSR" id="PIRSR000138-1"/>
    </source>
</evidence>
<dbReference type="PANTHER" id="PTHR10578">
    <property type="entry name" value="S -2-HYDROXY-ACID OXIDASE-RELATED"/>
    <property type="match status" value="1"/>
</dbReference>
<dbReference type="GeneID" id="91103910"/>
<dbReference type="GO" id="GO:0005737">
    <property type="term" value="C:cytoplasm"/>
    <property type="evidence" value="ECO:0007669"/>
    <property type="project" value="UniProtKB-ARBA"/>
</dbReference>
<sequence length="381" mass="41610">MAGRPQSLDDNVFCIADLIEHSEKRLSKTASEYIAGGAMDMITTKDNCHAFDRYRLLPRVMKDVRNVDPASRCWGVKTAFPLGFSPTGLHGVAHRDRELGVSRAASQANTPMCLSSWANSSIEDVVAQDVNHTGAYAMQLSVVEDPEANLYTIRKAEAAGCKALWVTCDLPILGRRLNEFKNKFSIPEGLTVPNIPPYVDFRAPTKGSKMGYDRGLTWERVQWFKKHTKMQVWLKGIMDPEDADLAVKAGADGIIVSNHGGRQLDGISSTLAALPGVVDAVRGRVPVHFDGGIRRGTDIFKALALGAEFCFVGRIALWGLGYNGEAGVALALKLLYDEFYATMTMVGVNSVKDIGRHHLAWVAADGSLVRLPDQKPAKARL</sequence>
<evidence type="ECO:0000256" key="4">
    <source>
        <dbReference type="ARBA" id="ARBA00073420"/>
    </source>
</evidence>
<feature type="binding site" evidence="7">
    <location>
        <position position="115"/>
    </location>
    <ligand>
        <name>FMN</name>
        <dbReference type="ChEBI" id="CHEBI:58210"/>
    </ligand>
</feature>
<dbReference type="FunFam" id="3.20.20.70:FF:000056">
    <property type="entry name" value="hydroxyacid oxidase 2"/>
    <property type="match status" value="1"/>
</dbReference>
<keyword evidence="10" id="KW-1185">Reference proteome</keyword>
<evidence type="ECO:0000313" key="9">
    <source>
        <dbReference type="EMBL" id="WWD07012.1"/>
    </source>
</evidence>
<dbReference type="InterPro" id="IPR008259">
    <property type="entry name" value="FMN_hydac_DH_AS"/>
</dbReference>
<keyword evidence="7" id="KW-0288">FMN</keyword>
<dbReference type="CDD" id="cd02809">
    <property type="entry name" value="alpha_hydroxyacid_oxid_FMN"/>
    <property type="match status" value="1"/>
</dbReference>
<dbReference type="KEGG" id="ker:91103910"/>
<dbReference type="AlphaFoldDB" id="A0AAX4KMK7"/>